<protein>
    <recommendedName>
        <fullName evidence="1">AMP-binding enzyme C-terminal domain-containing protein</fullName>
    </recommendedName>
</protein>
<reference evidence="3" key="1">
    <citation type="journal article" date="2019" name="Int. J. Syst. Evol. Microbiol.">
        <title>The Global Catalogue of Microorganisms (GCM) 10K type strain sequencing project: providing services to taxonomists for standard genome sequencing and annotation.</title>
        <authorList>
            <consortium name="The Broad Institute Genomics Platform"/>
            <consortium name="The Broad Institute Genome Sequencing Center for Infectious Disease"/>
            <person name="Wu L."/>
            <person name="Ma J."/>
        </authorList>
    </citation>
    <scope>NUCLEOTIDE SEQUENCE [LARGE SCALE GENOMIC DNA]</scope>
    <source>
        <strain evidence="3">NBRC 106593</strain>
    </source>
</reference>
<dbReference type="InterPro" id="IPR025110">
    <property type="entry name" value="AMP-bd_C"/>
</dbReference>
<comment type="caution">
    <text evidence="2">The sequence shown here is derived from an EMBL/GenBank/DDBJ whole genome shotgun (WGS) entry which is preliminary data.</text>
</comment>
<dbReference type="Proteomes" id="UP001596356">
    <property type="component" value="Unassembled WGS sequence"/>
</dbReference>
<gene>
    <name evidence="2" type="ORF">ACFQBT_13425</name>
</gene>
<proteinExistence type="predicted"/>
<evidence type="ECO:0000313" key="3">
    <source>
        <dbReference type="Proteomes" id="UP001596356"/>
    </source>
</evidence>
<dbReference type="SUPFAM" id="SSF56801">
    <property type="entry name" value="Acetyl-CoA synthetase-like"/>
    <property type="match status" value="1"/>
</dbReference>
<dbReference type="InterPro" id="IPR050237">
    <property type="entry name" value="ATP-dep_AMP-bd_enzyme"/>
</dbReference>
<dbReference type="RefSeq" id="WP_377823387.1">
    <property type="nucleotide sequence ID" value="NZ_JBHSWJ010000002.1"/>
</dbReference>
<dbReference type="PANTHER" id="PTHR43767:SF1">
    <property type="entry name" value="NONRIBOSOMAL PEPTIDE SYNTHASE PES1 (EUROFUNG)-RELATED"/>
    <property type="match status" value="1"/>
</dbReference>
<accession>A0ABW2AV60</accession>
<organism evidence="2 3">
    <name type="scientific">Branchiibius cervicis</name>
    <dbReference type="NCBI Taxonomy" id="908252"/>
    <lineage>
        <taxon>Bacteria</taxon>
        <taxon>Bacillati</taxon>
        <taxon>Actinomycetota</taxon>
        <taxon>Actinomycetes</taxon>
        <taxon>Micrococcales</taxon>
        <taxon>Dermacoccaceae</taxon>
        <taxon>Branchiibius</taxon>
    </lineage>
</organism>
<dbReference type="Pfam" id="PF13193">
    <property type="entry name" value="AMP-binding_C"/>
    <property type="match status" value="1"/>
</dbReference>
<keyword evidence="3" id="KW-1185">Reference proteome</keyword>
<feature type="domain" description="AMP-binding enzyme C-terminal" evidence="1">
    <location>
        <begin position="59"/>
        <end position="129"/>
    </location>
</feature>
<sequence length="134" mass="14283">MDGEELLIASSHAAEGMDAVIRTGDRVELTDDRVLITGRLASDEINVGGSKASAGKVRDVLLNHPAVAWAAVRGRKAPLVGNMVVAEVVLTDGAQVSDQDLVSYAAEQLPDYSVPRRIRVLPQIPIKESLKSDV</sequence>
<name>A0ABW2AV60_9MICO</name>
<evidence type="ECO:0000259" key="1">
    <source>
        <dbReference type="Pfam" id="PF13193"/>
    </source>
</evidence>
<dbReference type="Gene3D" id="3.30.300.30">
    <property type="match status" value="1"/>
</dbReference>
<evidence type="ECO:0000313" key="2">
    <source>
        <dbReference type="EMBL" id="MFC6714755.1"/>
    </source>
</evidence>
<dbReference type="InterPro" id="IPR045851">
    <property type="entry name" value="AMP-bd_C_sf"/>
</dbReference>
<dbReference type="EMBL" id="JBHSWJ010000002">
    <property type="protein sequence ID" value="MFC6714755.1"/>
    <property type="molecule type" value="Genomic_DNA"/>
</dbReference>
<dbReference type="PANTHER" id="PTHR43767">
    <property type="entry name" value="LONG-CHAIN-FATTY-ACID--COA LIGASE"/>
    <property type="match status" value="1"/>
</dbReference>